<reference evidence="5 6" key="1">
    <citation type="submission" date="2013-04" db="EMBL/GenBank/DDBJ databases">
        <title>The Genome Sequence of Parabacteroides goldsteinii DSM 19448.</title>
        <authorList>
            <consortium name="The Broad Institute Genomics Platform"/>
            <person name="Earl A."/>
            <person name="Ward D."/>
            <person name="Feldgarden M."/>
            <person name="Gevers D."/>
            <person name="Martens E."/>
            <person name="Sakamoto M."/>
            <person name="Benno Y."/>
            <person name="Song Y."/>
            <person name="Liu C."/>
            <person name="Lee J."/>
            <person name="Bolanos M."/>
            <person name="Vaisanen M.L."/>
            <person name="Finegold S.M."/>
            <person name="Walker B."/>
            <person name="Young S."/>
            <person name="Zeng Q."/>
            <person name="Gargeya S."/>
            <person name="Fitzgerald M."/>
            <person name="Haas B."/>
            <person name="Abouelleil A."/>
            <person name="Allen A.W."/>
            <person name="Alvarado L."/>
            <person name="Arachchi H.M."/>
            <person name="Berlin A.M."/>
            <person name="Chapman S.B."/>
            <person name="Gainer-Dewar J."/>
            <person name="Goldberg J."/>
            <person name="Griggs A."/>
            <person name="Gujja S."/>
            <person name="Hansen M."/>
            <person name="Howarth C."/>
            <person name="Imamovic A."/>
            <person name="Ireland A."/>
            <person name="Larimer J."/>
            <person name="McCowan C."/>
            <person name="Murphy C."/>
            <person name="Pearson M."/>
            <person name="Poon T.W."/>
            <person name="Priest M."/>
            <person name="Roberts A."/>
            <person name="Saif S."/>
            <person name="Shea T."/>
            <person name="Sisk P."/>
            <person name="Sykes S."/>
            <person name="Wortman J."/>
            <person name="Nusbaum C."/>
            <person name="Birren B."/>
        </authorList>
    </citation>
    <scope>NUCLEOTIDE SEQUENCE [LARGE SCALE GENOMIC DNA]</scope>
    <source>
        <strain evidence="5 6">DSM 19448</strain>
    </source>
</reference>
<dbReference type="AlphaFoldDB" id="A0A0F5J7L7"/>
<organism evidence="5 6">
    <name type="scientific">Parabacteroides goldsteinii DSM 19448 = WAL 12034</name>
    <dbReference type="NCBI Taxonomy" id="927665"/>
    <lineage>
        <taxon>Bacteria</taxon>
        <taxon>Pseudomonadati</taxon>
        <taxon>Bacteroidota</taxon>
        <taxon>Bacteroidia</taxon>
        <taxon>Bacteroidales</taxon>
        <taxon>Tannerellaceae</taxon>
        <taxon>Parabacteroides</taxon>
    </lineage>
</organism>
<comment type="caution">
    <text evidence="5">The sequence shown here is derived from an EMBL/GenBank/DDBJ whole genome shotgun (WGS) entry which is preliminary data.</text>
</comment>
<dbReference type="RefSeq" id="WP_010803517.1">
    <property type="nucleotide sequence ID" value="NZ_KQ033913.1"/>
</dbReference>
<dbReference type="Proteomes" id="UP000033047">
    <property type="component" value="Unassembled WGS sequence"/>
</dbReference>
<dbReference type="PRINTS" id="PR00080">
    <property type="entry name" value="SDRFAMILY"/>
</dbReference>
<dbReference type="PANTHER" id="PTHR43943:SF17">
    <property type="entry name" value="3-PHENYLPROPIONATE-DIHYDRODIOL_CINNAMIC ACID-DIHYDRODIOL DEHYDROGENASE"/>
    <property type="match status" value="1"/>
</dbReference>
<accession>A0A0F5J7L7</accession>
<gene>
    <name evidence="5" type="ORF">HMPREF1535_03327</name>
</gene>
<dbReference type="PROSITE" id="PS00061">
    <property type="entry name" value="ADH_SHORT"/>
    <property type="match status" value="1"/>
</dbReference>
<evidence type="ECO:0000313" key="6">
    <source>
        <dbReference type="Proteomes" id="UP000033047"/>
    </source>
</evidence>
<dbReference type="STRING" id="927665.HMPREF1535_03327"/>
<dbReference type="PATRIC" id="fig|927665.4.peg.3419"/>
<dbReference type="InterPro" id="IPR002347">
    <property type="entry name" value="SDR_fam"/>
</dbReference>
<evidence type="ECO:0000313" key="5">
    <source>
        <dbReference type="EMBL" id="KKB53779.1"/>
    </source>
</evidence>
<keyword evidence="2" id="KW-0058">Aromatic hydrocarbons catabolism</keyword>
<dbReference type="SUPFAM" id="SSF51735">
    <property type="entry name" value="NAD(P)-binding Rossmann-fold domains"/>
    <property type="match status" value="1"/>
</dbReference>
<dbReference type="GO" id="GO:0016491">
    <property type="term" value="F:oxidoreductase activity"/>
    <property type="evidence" value="ECO:0007669"/>
    <property type="project" value="UniProtKB-KW"/>
</dbReference>
<protein>
    <submittedName>
        <fullName evidence="5">Uncharacterized protein</fullName>
    </submittedName>
</protein>
<comment type="similarity">
    <text evidence="1">Belongs to the short-chain dehydrogenases/reductases (SDR) family.</text>
</comment>
<dbReference type="PRINTS" id="PR00081">
    <property type="entry name" value="GDHRDH"/>
</dbReference>
<dbReference type="InterPro" id="IPR020904">
    <property type="entry name" value="Sc_DH/Rdtase_CS"/>
</dbReference>
<proteinExistence type="inferred from homology"/>
<dbReference type="CDD" id="cd05233">
    <property type="entry name" value="SDR_c"/>
    <property type="match status" value="1"/>
</dbReference>
<dbReference type="PANTHER" id="PTHR43943">
    <property type="entry name" value="DEHYDROGENASE/REDUCTASE (SDR FAMILY) MEMBER 4"/>
    <property type="match status" value="1"/>
</dbReference>
<evidence type="ECO:0000256" key="4">
    <source>
        <dbReference type="ARBA" id="ARBA00023027"/>
    </source>
</evidence>
<keyword evidence="3" id="KW-0560">Oxidoreductase</keyword>
<dbReference type="EMBL" id="AQHV01000014">
    <property type="protein sequence ID" value="KKB53779.1"/>
    <property type="molecule type" value="Genomic_DNA"/>
</dbReference>
<name>A0A0F5J7L7_9BACT</name>
<evidence type="ECO:0000256" key="2">
    <source>
        <dbReference type="ARBA" id="ARBA00022797"/>
    </source>
</evidence>
<evidence type="ECO:0000256" key="3">
    <source>
        <dbReference type="ARBA" id="ARBA00023002"/>
    </source>
</evidence>
<dbReference type="FunFam" id="3.40.50.720:FF:000084">
    <property type="entry name" value="Short-chain dehydrogenase reductase"/>
    <property type="match status" value="1"/>
</dbReference>
<dbReference type="InterPro" id="IPR036291">
    <property type="entry name" value="NAD(P)-bd_dom_sf"/>
</dbReference>
<dbReference type="HOGENOM" id="CLU_010194_1_2_10"/>
<dbReference type="Pfam" id="PF13561">
    <property type="entry name" value="adh_short_C2"/>
    <property type="match status" value="1"/>
</dbReference>
<evidence type="ECO:0000256" key="1">
    <source>
        <dbReference type="ARBA" id="ARBA00006484"/>
    </source>
</evidence>
<keyword evidence="4" id="KW-0520">NAD</keyword>
<dbReference type="Gene3D" id="3.40.50.720">
    <property type="entry name" value="NAD(P)-binding Rossmann-like Domain"/>
    <property type="match status" value="1"/>
</dbReference>
<sequence>MSFTIDYKDKVVLVTGVSSGIGLGTAIEFAKAGAHVAGCSRKAAGDTCAVAFRKAVEAEGVRALYRQADVTCPEDLEALVRETVGTFGRIDILVSSAGVNVFEGAEGCTEERWQYNLDLNLASHWRLSKLCKPYLEKSGEGVILLMTSNHAFGTIPGCFPYSVTKTAITGLVRNLAIEWGPAIRTVGVAPGFIDTAGNDTWFDSFPDAEQERRRTINLHPVKRIGTVDEVGALCVYLASPKARFISGTTILMDGGRSALMQDEF</sequence>